<dbReference type="Proteomes" id="UP000283993">
    <property type="component" value="Unassembled WGS sequence"/>
</dbReference>
<feature type="transmembrane region" description="Helical" evidence="4">
    <location>
        <begin position="77"/>
        <end position="96"/>
    </location>
</feature>
<evidence type="ECO:0000256" key="1">
    <source>
        <dbReference type="ARBA" id="ARBA00022692"/>
    </source>
</evidence>
<dbReference type="AlphaFoldDB" id="A0A423PY38"/>
<feature type="transmembrane region" description="Helical" evidence="4">
    <location>
        <begin position="102"/>
        <end position="128"/>
    </location>
</feature>
<dbReference type="PANTHER" id="PTHR11360:SF284">
    <property type="entry name" value="EG:103B4.3 PROTEIN-RELATED"/>
    <property type="match status" value="1"/>
</dbReference>
<evidence type="ECO:0000256" key="3">
    <source>
        <dbReference type="ARBA" id="ARBA00023136"/>
    </source>
</evidence>
<feature type="transmembrane region" description="Helical" evidence="4">
    <location>
        <begin position="287"/>
        <end position="304"/>
    </location>
</feature>
<dbReference type="PROSITE" id="PS50850">
    <property type="entry name" value="MFS"/>
    <property type="match status" value="1"/>
</dbReference>
<proteinExistence type="predicted"/>
<sequence length="413" mass="43026">MPSPRPSSVLMIASGMLVTLVTVALARLSFGLILPPMRESLGLSYEQAGNLGTATALGYLSLVMVAGALASRHGGRVSVLLGLACVIAGFTGLSQASAYGPLVALMALLGIGTAFAYTPLISLIATWFPQRRGLAIGLLNSGVGTGMMSAGWLVPYLSQAYGDEGWRWVWALFAAVGVLAFVGAALFLHDPPRPEGTDTARSPTAADRRARRRAVFRNPYVVTVALVYGIVGMTYIVQAIFMFSFALDAGVDATTAGRIASLMGFLGIVCGPVWGTVSDRLGRGRSLVLAMGLAFVSTAIPVLSPTLAGFSAHYVILGVCVTGMFTSALAASTERVSPHEAPLAVSYVTVFFAAGQLLGPAAAGWLIGWTGGFRTTFGLSAVFILIGVVLSWRLTRALRPPERASAAEPHPCS</sequence>
<dbReference type="InterPro" id="IPR050327">
    <property type="entry name" value="Proton-linked_MCT"/>
</dbReference>
<feature type="transmembrane region" description="Helical" evidence="4">
    <location>
        <begin position="255"/>
        <end position="275"/>
    </location>
</feature>
<dbReference type="Pfam" id="PF07690">
    <property type="entry name" value="MFS_1"/>
    <property type="match status" value="1"/>
</dbReference>
<evidence type="ECO:0000256" key="2">
    <source>
        <dbReference type="ARBA" id="ARBA00022989"/>
    </source>
</evidence>
<evidence type="ECO:0000256" key="4">
    <source>
        <dbReference type="SAM" id="Phobius"/>
    </source>
</evidence>
<reference evidence="6 7" key="1">
    <citation type="submission" date="2013-10" db="EMBL/GenBank/DDBJ databases">
        <title>Salinisphaera orenii MK-B5 Genome Sequencing.</title>
        <authorList>
            <person name="Lai Q."/>
            <person name="Li C."/>
            <person name="Shao Z."/>
        </authorList>
    </citation>
    <scope>NUCLEOTIDE SEQUENCE [LARGE SCALE GENOMIC DNA]</scope>
    <source>
        <strain evidence="6 7">MK-B5</strain>
    </source>
</reference>
<dbReference type="InterPro" id="IPR036259">
    <property type="entry name" value="MFS_trans_sf"/>
</dbReference>
<dbReference type="InterPro" id="IPR020846">
    <property type="entry name" value="MFS_dom"/>
</dbReference>
<keyword evidence="2 4" id="KW-1133">Transmembrane helix</keyword>
<organism evidence="6 7">
    <name type="scientific">Salinisphaera orenii MK-B5</name>
    <dbReference type="NCBI Taxonomy" id="856730"/>
    <lineage>
        <taxon>Bacteria</taxon>
        <taxon>Pseudomonadati</taxon>
        <taxon>Pseudomonadota</taxon>
        <taxon>Gammaproteobacteria</taxon>
        <taxon>Salinisphaerales</taxon>
        <taxon>Salinisphaeraceae</taxon>
        <taxon>Salinisphaera</taxon>
    </lineage>
</organism>
<feature type="transmembrane region" description="Helical" evidence="4">
    <location>
        <begin position="135"/>
        <end position="156"/>
    </location>
</feature>
<dbReference type="EMBL" id="AYKH01000001">
    <property type="protein sequence ID" value="ROO30499.1"/>
    <property type="molecule type" value="Genomic_DNA"/>
</dbReference>
<feature type="transmembrane region" description="Helical" evidence="4">
    <location>
        <begin position="310"/>
        <end position="331"/>
    </location>
</feature>
<feature type="transmembrane region" description="Helical" evidence="4">
    <location>
        <begin position="373"/>
        <end position="394"/>
    </location>
</feature>
<dbReference type="Gene3D" id="1.20.1250.20">
    <property type="entry name" value="MFS general substrate transporter like domains"/>
    <property type="match status" value="2"/>
</dbReference>
<feature type="transmembrane region" description="Helical" evidence="4">
    <location>
        <begin position="168"/>
        <end position="188"/>
    </location>
</feature>
<feature type="transmembrane region" description="Helical" evidence="4">
    <location>
        <begin position="50"/>
        <end position="70"/>
    </location>
</feature>
<evidence type="ECO:0000313" key="6">
    <source>
        <dbReference type="EMBL" id="ROO30499.1"/>
    </source>
</evidence>
<dbReference type="PANTHER" id="PTHR11360">
    <property type="entry name" value="MONOCARBOXYLATE TRANSPORTER"/>
    <property type="match status" value="1"/>
</dbReference>
<evidence type="ECO:0000259" key="5">
    <source>
        <dbReference type="PROSITE" id="PS50850"/>
    </source>
</evidence>
<keyword evidence="7" id="KW-1185">Reference proteome</keyword>
<feature type="transmembrane region" description="Helical" evidence="4">
    <location>
        <begin position="220"/>
        <end position="243"/>
    </location>
</feature>
<keyword evidence="1 4" id="KW-0812">Transmembrane</keyword>
<feature type="transmembrane region" description="Helical" evidence="4">
    <location>
        <begin position="343"/>
        <end position="367"/>
    </location>
</feature>
<dbReference type="SUPFAM" id="SSF103473">
    <property type="entry name" value="MFS general substrate transporter"/>
    <property type="match status" value="1"/>
</dbReference>
<accession>A0A423PY38</accession>
<evidence type="ECO:0000313" key="7">
    <source>
        <dbReference type="Proteomes" id="UP000283993"/>
    </source>
</evidence>
<dbReference type="RefSeq" id="WP_123629879.1">
    <property type="nucleotide sequence ID" value="NZ_AYKH01000001.1"/>
</dbReference>
<dbReference type="InterPro" id="IPR011701">
    <property type="entry name" value="MFS"/>
</dbReference>
<feature type="domain" description="Major facilitator superfamily (MFS) profile" evidence="5">
    <location>
        <begin position="8"/>
        <end position="399"/>
    </location>
</feature>
<gene>
    <name evidence="6" type="ORF">SAOR_01410</name>
</gene>
<dbReference type="GO" id="GO:0022857">
    <property type="term" value="F:transmembrane transporter activity"/>
    <property type="evidence" value="ECO:0007669"/>
    <property type="project" value="InterPro"/>
</dbReference>
<name>A0A423PY38_9GAMM</name>
<keyword evidence="3 4" id="KW-0472">Membrane</keyword>
<comment type="caution">
    <text evidence="6">The sequence shown here is derived from an EMBL/GenBank/DDBJ whole genome shotgun (WGS) entry which is preliminary data.</text>
</comment>
<protein>
    <submittedName>
        <fullName evidence="6">MFS transporter</fullName>
    </submittedName>
</protein>